<sequence length="86" mass="9442">MDNNDDLETRIERMLSPVMDAALQHVQAGAVDGMRLGIGLCARTVDDFIDRVPTFTAPEHVDAVVVVLRAVAATMREQSARFSLDE</sequence>
<keyword evidence="2" id="KW-1185">Reference proteome</keyword>
<geneLocation type="plasmid" evidence="1 2">
    <name>unnamed</name>
</geneLocation>
<keyword evidence="1" id="KW-0614">Plasmid</keyword>
<evidence type="ECO:0000313" key="2">
    <source>
        <dbReference type="Proteomes" id="UP001056610"/>
    </source>
</evidence>
<dbReference type="RefSeq" id="WP_219070560.1">
    <property type="nucleotide sequence ID" value="NZ_CAJUXY010000097.1"/>
</dbReference>
<evidence type="ECO:0000313" key="1">
    <source>
        <dbReference type="EMBL" id="UQX13399.1"/>
    </source>
</evidence>
<proteinExistence type="predicted"/>
<name>A0ABY4QRV4_9MYCO</name>
<reference evidence="1" key="1">
    <citation type="submission" date="2022-05" db="EMBL/GenBank/DDBJ databases">
        <title>A methanotrophic Mycobacterium dominates a cave microbial ecosystem.</title>
        <authorList>
            <person name="Van Spanning R.J.M."/>
            <person name="Guan Q."/>
            <person name="Melkonian C."/>
            <person name="Gallant J."/>
            <person name="Polerecky L."/>
            <person name="Flot J.-F."/>
            <person name="Brandt B.W."/>
            <person name="Braster M."/>
            <person name="Iturbe Espinoza P."/>
            <person name="Aerts J."/>
            <person name="Meima-Franke M."/>
            <person name="Piersma S.R."/>
            <person name="Bunduc C."/>
            <person name="Ummels R."/>
            <person name="Pain A."/>
            <person name="Fleming E.J."/>
            <person name="van der Wel N."/>
            <person name="Gherman V.D."/>
            <person name="Sarbu S.M."/>
            <person name="Bodelier P.L.E."/>
            <person name="Bitter W."/>
        </authorList>
    </citation>
    <scope>NUCLEOTIDE SEQUENCE</scope>
    <source>
        <strain evidence="1">Sulfur Cave</strain>
        <plasmid evidence="1">unnamed</plasmid>
    </source>
</reference>
<accession>A0ABY4QRV4</accession>
<protein>
    <submittedName>
        <fullName evidence="1">Uncharacterized protein</fullName>
    </submittedName>
</protein>
<organism evidence="1 2">
    <name type="scientific">Candidatus Mycobacterium methanotrophicum</name>
    <dbReference type="NCBI Taxonomy" id="2943498"/>
    <lineage>
        <taxon>Bacteria</taxon>
        <taxon>Bacillati</taxon>
        <taxon>Actinomycetota</taxon>
        <taxon>Actinomycetes</taxon>
        <taxon>Mycobacteriales</taxon>
        <taxon>Mycobacteriaceae</taxon>
        <taxon>Mycobacterium</taxon>
    </lineage>
</organism>
<dbReference type="Proteomes" id="UP001056610">
    <property type="component" value="Plasmid unnamed"/>
</dbReference>
<dbReference type="EMBL" id="CP097321">
    <property type="protein sequence ID" value="UQX13399.1"/>
    <property type="molecule type" value="Genomic_DNA"/>
</dbReference>
<gene>
    <name evidence="1" type="ORF">M5I08_24615</name>
</gene>